<evidence type="ECO:0000256" key="1">
    <source>
        <dbReference type="SAM" id="Phobius"/>
    </source>
</evidence>
<organism evidence="2 3">
    <name type="scientific">Simiduia agarivorans (strain DSM 21679 / JCM 13881 / BCRC 17597 / SA1)</name>
    <dbReference type="NCBI Taxonomy" id="1117647"/>
    <lineage>
        <taxon>Bacteria</taxon>
        <taxon>Pseudomonadati</taxon>
        <taxon>Pseudomonadota</taxon>
        <taxon>Gammaproteobacteria</taxon>
        <taxon>Cellvibrionales</taxon>
        <taxon>Cellvibrionaceae</taxon>
        <taxon>Simiduia</taxon>
    </lineage>
</organism>
<keyword evidence="1" id="KW-0812">Transmembrane</keyword>
<evidence type="ECO:0000313" key="2">
    <source>
        <dbReference type="EMBL" id="AFU98061.1"/>
    </source>
</evidence>
<feature type="transmembrane region" description="Helical" evidence="1">
    <location>
        <begin position="20"/>
        <end position="45"/>
    </location>
</feature>
<dbReference type="eggNOG" id="COG3166">
    <property type="taxonomic scope" value="Bacteria"/>
</dbReference>
<dbReference type="Proteomes" id="UP000000466">
    <property type="component" value="Chromosome"/>
</dbReference>
<sequence>MSAQQVNLYLPELRPRREWLLSSQALLFALAFVVLLLLLSVWGGIKNADLDRELRQAKQSLVEVEAAVVAMSAKIPPSRSALIQQEIAALKAELASRERIYTLIHQQNLGNSDGFGEPLLALARQHQSNLSIDRFALAHGGRQLYLAGNAINPEALPQYIQRLQTEPSLQGARFGRLVIERENARQVRFNTGPEPAIAGARK</sequence>
<accession>K4KGF1</accession>
<dbReference type="OrthoDB" id="6876592at2"/>
<name>K4KGF1_SIMAS</name>
<protein>
    <submittedName>
        <fullName evidence="2">MSHA biogenesis protein MshI</fullName>
    </submittedName>
</protein>
<keyword evidence="3" id="KW-1185">Reference proteome</keyword>
<keyword evidence="1" id="KW-0472">Membrane</keyword>
<keyword evidence="1" id="KW-1133">Transmembrane helix</keyword>
<dbReference type="AlphaFoldDB" id="K4KGF1"/>
<dbReference type="EMBL" id="CP003746">
    <property type="protein sequence ID" value="AFU98061.1"/>
    <property type="molecule type" value="Genomic_DNA"/>
</dbReference>
<proteinExistence type="predicted"/>
<gene>
    <name evidence="2" type="ordered locus">M5M_04270</name>
</gene>
<dbReference type="HOGENOM" id="CLU_097502_1_0_6"/>
<dbReference type="RefSeq" id="WP_015046234.1">
    <property type="nucleotide sequence ID" value="NC_018868.3"/>
</dbReference>
<reference evidence="2 3" key="1">
    <citation type="journal article" date="2013" name="Genome Announc.">
        <title>Complete genome sequence of Simiduia agarivorans SA1(T), a marine bacterium able to degrade a variety of polysaccharides.</title>
        <authorList>
            <person name="Lin S.Y."/>
            <person name="Shieh W.Y."/>
            <person name="Chen J.S."/>
            <person name="Tang S.L."/>
        </authorList>
    </citation>
    <scope>NUCLEOTIDE SEQUENCE [LARGE SCALE GENOMIC DNA]</scope>
    <source>
        <strain evidence="3">DSM 21679 / JCM 13881 / BCRC 17597 / SA1</strain>
    </source>
</reference>
<evidence type="ECO:0000313" key="3">
    <source>
        <dbReference type="Proteomes" id="UP000000466"/>
    </source>
</evidence>
<dbReference type="KEGG" id="saga:M5M_04270"/>
<dbReference type="STRING" id="1117647.M5M_04270"/>